<dbReference type="InterPro" id="IPR036890">
    <property type="entry name" value="HATPase_C_sf"/>
</dbReference>
<dbReference type="Proteomes" id="UP001501495">
    <property type="component" value="Unassembled WGS sequence"/>
</dbReference>
<keyword evidence="4" id="KW-0597">Phosphoprotein</keyword>
<dbReference type="SMART" id="SM00304">
    <property type="entry name" value="HAMP"/>
    <property type="match status" value="1"/>
</dbReference>
<dbReference type="RefSeq" id="WP_344732458.1">
    <property type="nucleotide sequence ID" value="NZ_BAAAZH010000010.1"/>
</dbReference>
<dbReference type="CDD" id="cd06225">
    <property type="entry name" value="HAMP"/>
    <property type="match status" value="1"/>
</dbReference>
<comment type="catalytic activity">
    <reaction evidence="1">
        <text>ATP + protein L-histidine = ADP + protein N-phospho-L-histidine.</text>
        <dbReference type="EC" id="2.7.13.3"/>
    </reaction>
</comment>
<dbReference type="Pfam" id="PF00672">
    <property type="entry name" value="HAMP"/>
    <property type="match status" value="1"/>
</dbReference>
<dbReference type="PROSITE" id="PS50109">
    <property type="entry name" value="HIS_KIN"/>
    <property type="match status" value="1"/>
</dbReference>
<sequence>MHLNPARGRRRPVFSVRTRITAVVALLVSVALALAGLIVYVVEQNRIDEQTDQRIEQEFAELRKLEESRSWDTVGALLDRYLTSHVPDADEVLVTWYDGGPRFASPEGTSDFANSALFARTVEPLLATSGTATVQVPEYGLARFSVQSVAGGPQAPDQSGALVIVTWLERGRDGLHETMRTYAIVAALSLLLVSGLAGAVAGRLLAPLRDLRTAAEEISGSDLSRRVPTRGNDDITALTDTVNGMLARLEEAFAGQRRFLDDAGHELKTPLTVLRGHLELLDAGDPAEVAETRDLLLDEVDRMARLVGEMILLAKSDRPDFLAPTTVDVGALTEGLLAKARAMADRTWTLDGTAEVDAVLDDQRITQAVLQLADNAVKHTAVGDVVGVGSALEDGVLRWWVRDTGPGIDPAHRDLVLERFGRSAVSADDEGFGLGLSIVRAIAEAHGGEVAIEDVVPHGARVELRLPYRVPDTPDAEEVAWPAS</sequence>
<dbReference type="SMART" id="SM00387">
    <property type="entry name" value="HATPase_c"/>
    <property type="match status" value="1"/>
</dbReference>
<evidence type="ECO:0000313" key="15">
    <source>
        <dbReference type="Proteomes" id="UP001501495"/>
    </source>
</evidence>
<dbReference type="GO" id="GO:0016301">
    <property type="term" value="F:kinase activity"/>
    <property type="evidence" value="ECO:0007669"/>
    <property type="project" value="UniProtKB-KW"/>
</dbReference>
<dbReference type="Gene3D" id="6.10.340.10">
    <property type="match status" value="1"/>
</dbReference>
<dbReference type="InterPro" id="IPR003660">
    <property type="entry name" value="HAMP_dom"/>
</dbReference>
<dbReference type="PANTHER" id="PTHR45436">
    <property type="entry name" value="SENSOR HISTIDINE KINASE YKOH"/>
    <property type="match status" value="1"/>
</dbReference>
<gene>
    <name evidence="14" type="ORF">GCM10022215_12930</name>
</gene>
<evidence type="ECO:0000256" key="9">
    <source>
        <dbReference type="ARBA" id="ARBA00023012"/>
    </source>
</evidence>
<feature type="transmembrane region" description="Helical" evidence="11">
    <location>
        <begin position="20"/>
        <end position="42"/>
    </location>
</feature>
<keyword evidence="5" id="KW-0808">Transferase</keyword>
<reference evidence="15" key="1">
    <citation type="journal article" date="2019" name="Int. J. Syst. Evol. Microbiol.">
        <title>The Global Catalogue of Microorganisms (GCM) 10K type strain sequencing project: providing services to taxonomists for standard genome sequencing and annotation.</title>
        <authorList>
            <consortium name="The Broad Institute Genomics Platform"/>
            <consortium name="The Broad Institute Genome Sequencing Center for Infectious Disease"/>
            <person name="Wu L."/>
            <person name="Ma J."/>
        </authorList>
    </citation>
    <scope>NUCLEOTIDE SEQUENCE [LARGE SCALE GENOMIC DNA]</scope>
    <source>
        <strain evidence="15">JCM 16703</strain>
    </source>
</reference>
<evidence type="ECO:0000256" key="4">
    <source>
        <dbReference type="ARBA" id="ARBA00022553"/>
    </source>
</evidence>
<keyword evidence="15" id="KW-1185">Reference proteome</keyword>
<feature type="domain" description="HAMP" evidence="13">
    <location>
        <begin position="202"/>
        <end position="254"/>
    </location>
</feature>
<evidence type="ECO:0000256" key="6">
    <source>
        <dbReference type="ARBA" id="ARBA00022692"/>
    </source>
</evidence>
<feature type="domain" description="Histidine kinase" evidence="12">
    <location>
        <begin position="262"/>
        <end position="470"/>
    </location>
</feature>
<dbReference type="Pfam" id="PF00512">
    <property type="entry name" value="HisKA"/>
    <property type="match status" value="1"/>
</dbReference>
<evidence type="ECO:0000256" key="1">
    <source>
        <dbReference type="ARBA" id="ARBA00000085"/>
    </source>
</evidence>
<evidence type="ECO:0000256" key="3">
    <source>
        <dbReference type="ARBA" id="ARBA00012438"/>
    </source>
</evidence>
<evidence type="ECO:0000256" key="11">
    <source>
        <dbReference type="SAM" id="Phobius"/>
    </source>
</evidence>
<dbReference type="Gene3D" id="1.10.287.130">
    <property type="match status" value="1"/>
</dbReference>
<evidence type="ECO:0000256" key="10">
    <source>
        <dbReference type="ARBA" id="ARBA00023136"/>
    </source>
</evidence>
<dbReference type="SUPFAM" id="SSF47384">
    <property type="entry name" value="Homodimeric domain of signal transducing histidine kinase"/>
    <property type="match status" value="1"/>
</dbReference>
<dbReference type="Pfam" id="PF02518">
    <property type="entry name" value="HATPase_c"/>
    <property type="match status" value="1"/>
</dbReference>
<dbReference type="PRINTS" id="PR00344">
    <property type="entry name" value="BCTRLSENSOR"/>
</dbReference>
<comment type="subcellular location">
    <subcellularLocation>
        <location evidence="2">Cell membrane</location>
    </subcellularLocation>
</comment>
<dbReference type="InterPro" id="IPR004358">
    <property type="entry name" value="Sig_transdc_His_kin-like_C"/>
</dbReference>
<organism evidence="14 15">
    <name type="scientific">Nocardioides fonticola</name>
    <dbReference type="NCBI Taxonomy" id="450363"/>
    <lineage>
        <taxon>Bacteria</taxon>
        <taxon>Bacillati</taxon>
        <taxon>Actinomycetota</taxon>
        <taxon>Actinomycetes</taxon>
        <taxon>Propionibacteriales</taxon>
        <taxon>Nocardioidaceae</taxon>
        <taxon>Nocardioides</taxon>
    </lineage>
</organism>
<dbReference type="CDD" id="cd00082">
    <property type="entry name" value="HisKA"/>
    <property type="match status" value="1"/>
</dbReference>
<evidence type="ECO:0000259" key="13">
    <source>
        <dbReference type="PROSITE" id="PS50885"/>
    </source>
</evidence>
<evidence type="ECO:0000256" key="5">
    <source>
        <dbReference type="ARBA" id="ARBA00022679"/>
    </source>
</evidence>
<dbReference type="EMBL" id="BAAAZH010000010">
    <property type="protein sequence ID" value="GAA4114678.1"/>
    <property type="molecule type" value="Genomic_DNA"/>
</dbReference>
<keyword evidence="8 11" id="KW-1133">Transmembrane helix</keyword>
<dbReference type="InterPro" id="IPR036097">
    <property type="entry name" value="HisK_dim/P_sf"/>
</dbReference>
<dbReference type="CDD" id="cd00075">
    <property type="entry name" value="HATPase"/>
    <property type="match status" value="1"/>
</dbReference>
<dbReference type="PROSITE" id="PS50885">
    <property type="entry name" value="HAMP"/>
    <property type="match status" value="1"/>
</dbReference>
<evidence type="ECO:0000256" key="2">
    <source>
        <dbReference type="ARBA" id="ARBA00004236"/>
    </source>
</evidence>
<evidence type="ECO:0000313" key="14">
    <source>
        <dbReference type="EMBL" id="GAA4114678.1"/>
    </source>
</evidence>
<keyword evidence="9" id="KW-0902">Two-component regulatory system</keyword>
<dbReference type="InterPro" id="IPR003661">
    <property type="entry name" value="HisK_dim/P_dom"/>
</dbReference>
<dbReference type="Gene3D" id="3.30.565.10">
    <property type="entry name" value="Histidine kinase-like ATPase, C-terminal domain"/>
    <property type="match status" value="1"/>
</dbReference>
<keyword evidence="10 11" id="KW-0472">Membrane</keyword>
<keyword evidence="7 14" id="KW-0418">Kinase</keyword>
<dbReference type="SMART" id="SM00388">
    <property type="entry name" value="HisKA"/>
    <property type="match status" value="1"/>
</dbReference>
<comment type="caution">
    <text evidence="14">The sequence shown here is derived from an EMBL/GenBank/DDBJ whole genome shotgun (WGS) entry which is preliminary data.</text>
</comment>
<feature type="transmembrane region" description="Helical" evidence="11">
    <location>
        <begin position="182"/>
        <end position="206"/>
    </location>
</feature>
<dbReference type="PANTHER" id="PTHR45436:SF5">
    <property type="entry name" value="SENSOR HISTIDINE KINASE TRCS"/>
    <property type="match status" value="1"/>
</dbReference>
<dbReference type="EC" id="2.7.13.3" evidence="3"/>
<dbReference type="SUPFAM" id="SSF55874">
    <property type="entry name" value="ATPase domain of HSP90 chaperone/DNA topoisomerase II/histidine kinase"/>
    <property type="match status" value="1"/>
</dbReference>
<evidence type="ECO:0000259" key="12">
    <source>
        <dbReference type="PROSITE" id="PS50109"/>
    </source>
</evidence>
<dbReference type="InterPro" id="IPR003594">
    <property type="entry name" value="HATPase_dom"/>
</dbReference>
<protein>
    <recommendedName>
        <fullName evidence="3">histidine kinase</fullName>
        <ecNumber evidence="3">2.7.13.3</ecNumber>
    </recommendedName>
</protein>
<dbReference type="InterPro" id="IPR005467">
    <property type="entry name" value="His_kinase_dom"/>
</dbReference>
<name>A0ABP7XFH2_9ACTN</name>
<keyword evidence="6 11" id="KW-0812">Transmembrane</keyword>
<proteinExistence type="predicted"/>
<dbReference type="InterPro" id="IPR050428">
    <property type="entry name" value="TCS_sensor_his_kinase"/>
</dbReference>
<evidence type="ECO:0000256" key="7">
    <source>
        <dbReference type="ARBA" id="ARBA00022777"/>
    </source>
</evidence>
<accession>A0ABP7XFH2</accession>
<dbReference type="SUPFAM" id="SSF158472">
    <property type="entry name" value="HAMP domain-like"/>
    <property type="match status" value="1"/>
</dbReference>
<evidence type="ECO:0000256" key="8">
    <source>
        <dbReference type="ARBA" id="ARBA00022989"/>
    </source>
</evidence>